<evidence type="ECO:0000259" key="4">
    <source>
        <dbReference type="SMART" id="SM00487"/>
    </source>
</evidence>
<keyword evidence="1" id="KW-0378">Hydrolase</keyword>
<evidence type="ECO:0000313" key="6">
    <source>
        <dbReference type="Proteomes" id="UP000054399"/>
    </source>
</evidence>
<feature type="compositionally biased region" description="Gly residues" evidence="3">
    <location>
        <begin position="865"/>
        <end position="878"/>
    </location>
</feature>
<feature type="region of interest" description="Disordered" evidence="3">
    <location>
        <begin position="857"/>
        <end position="902"/>
    </location>
</feature>
<feature type="compositionally biased region" description="Polar residues" evidence="3">
    <location>
        <begin position="551"/>
        <end position="562"/>
    </location>
</feature>
<keyword evidence="2" id="KW-0067">ATP-binding</keyword>
<dbReference type="InterPro" id="IPR014001">
    <property type="entry name" value="Helicase_ATP-bd"/>
</dbReference>
<proteinExistence type="predicted"/>
<feature type="region of interest" description="Disordered" evidence="3">
    <location>
        <begin position="50"/>
        <end position="109"/>
    </location>
</feature>
<accession>A0ABR3C0N6</accession>
<keyword evidence="2" id="KW-0547">Nucleotide-binding</keyword>
<feature type="domain" description="Helicase ATP-binding" evidence="4">
    <location>
        <begin position="356"/>
        <end position="683"/>
    </location>
</feature>
<feature type="compositionally biased region" description="Gly residues" evidence="3">
    <location>
        <begin position="576"/>
        <end position="589"/>
    </location>
</feature>
<dbReference type="PANTHER" id="PTHR47958">
    <property type="entry name" value="ATP-DEPENDENT RNA HELICASE DBP3"/>
    <property type="match status" value="1"/>
</dbReference>
<feature type="compositionally biased region" description="Low complexity" evidence="3">
    <location>
        <begin position="154"/>
        <end position="172"/>
    </location>
</feature>
<gene>
    <name evidence="5" type="ORF">I308_101567</name>
</gene>
<comment type="caution">
    <text evidence="5">The sequence shown here is derived from an EMBL/GenBank/DDBJ whole genome shotgun (WGS) entry which is preliminary data.</text>
</comment>
<feature type="compositionally biased region" description="Basic and acidic residues" evidence="3">
    <location>
        <begin position="881"/>
        <end position="891"/>
    </location>
</feature>
<feature type="region of interest" description="Disordered" evidence="3">
    <location>
        <begin position="718"/>
        <end position="740"/>
    </location>
</feature>
<evidence type="ECO:0000256" key="3">
    <source>
        <dbReference type="SAM" id="MobiDB-lite"/>
    </source>
</evidence>
<feature type="compositionally biased region" description="Low complexity" evidence="3">
    <location>
        <begin position="295"/>
        <end position="317"/>
    </location>
</feature>
<dbReference type="SUPFAM" id="SSF52540">
    <property type="entry name" value="P-loop containing nucleoside triphosphate hydrolases"/>
    <property type="match status" value="2"/>
</dbReference>
<dbReference type="RefSeq" id="XP_066616408.1">
    <property type="nucleotide sequence ID" value="XM_066756122.1"/>
</dbReference>
<feature type="compositionally biased region" description="Low complexity" evidence="3">
    <location>
        <begin position="129"/>
        <end position="145"/>
    </location>
</feature>
<dbReference type="InterPro" id="IPR011545">
    <property type="entry name" value="DEAD/DEAH_box_helicase_dom"/>
</dbReference>
<dbReference type="Proteomes" id="UP000054399">
    <property type="component" value="Unassembled WGS sequence"/>
</dbReference>
<dbReference type="SMART" id="SM00487">
    <property type="entry name" value="DEXDc"/>
    <property type="match status" value="1"/>
</dbReference>
<name>A0ABR3C0N6_9TREE</name>
<feature type="region of interest" description="Disordered" evidence="3">
    <location>
        <begin position="129"/>
        <end position="332"/>
    </location>
</feature>
<sequence length="947" mass="97312">MSPSPPEFEASDAYLALLARLARTEAQVSALSAQVATLSDLVRSAIPARTTSTLPAPSPPKRPVFAPFDSDPPLTAAPAAFSAQPTSYLSAPPKTPTGTSPTQQAAPSISALTQQITALSTSVAQLQRLQHTQTQQQSLTRQPPSSVAPSLHPQSSQQAVQQQQQQQQLGSSSLGGDRHPGSLSLGVPRLPSGGIDSFLGNNGPLTMPNSQPGGVSGTNPSSIPFGRAPSPNPNRPGMNRSFSSSVVQADGRGAHGHNYSGSGSHGHAHLSPGHLSLGGHGHQHQLGHGHGLHGHGPSALSRDWPSPGGQQQVQSGQKDGSTTPGGAAAPGGGIVVSKWEHLNLKVDLLRSISKYGIGPPNKIQTRVLPFMIKGSDIIAQAPPTTERIISYVIPALHICQGLPPPSGPYAGPAVVIITTTVDQAMQCHKLVRGVGGPIGIRSAVAAGAAGSSNVQNEIAQMQRDQIHLLVGTPAKICEVMTARGGLGGGEVRLLILDEVDQLIARNLYENVLNVVKHLPPPRGFGGALTPGGPPPAFSPGLASPYDAGQHSPFNPASKTPFPNLNAPHHPSRFGAPGQGAVGSSGAGAGAGAVGAGAGAGVGVGVGVGGGTGAGGESTTSGGLSAAGGASTNGNGIERQTCLFSNTIPTDVINFSQSLQVRDPVRVLVRREGGTNSQESVSSVTPGINLKHTYVYLTITGNAQQSGVAPVSVEVGPGTIGSGRIQHGQQGGKTSQQLSEEQTRAKEYKLDMLLKILDDYPLWQAIIHVGSFTMLEAVVYKLQTRNWETLYLTPEMPNAQKKAILQQWRISVSGSGPRFLVVFDVNVKPPEVPWSPLVINFDLPRSVEGYAQRAAAAVPPASATGSNGGNGGGGGGGGGKKNRGEGRGEGRAEGGASQGQGQSGQVNGVIVSFVQAAGGDVEMLRSTECAYRFKSAEIPTVFHDLFQH</sequence>
<dbReference type="Gene3D" id="3.40.50.300">
    <property type="entry name" value="P-loop containing nucleotide triphosphate hydrolases"/>
    <property type="match status" value="2"/>
</dbReference>
<dbReference type="Pfam" id="PF00270">
    <property type="entry name" value="DEAD"/>
    <property type="match status" value="1"/>
</dbReference>
<dbReference type="InterPro" id="IPR027417">
    <property type="entry name" value="P-loop_NTPase"/>
</dbReference>
<reference evidence="5" key="1">
    <citation type="submission" date="2015-01" db="EMBL/GenBank/DDBJ databases">
        <authorList>
            <consortium name="The Broad Institute Genomics Platform"/>
            <person name="Cuomo C."/>
            <person name="Litvintseva A."/>
            <person name="Chen Y."/>
            <person name="Heitman J."/>
            <person name="Sun S."/>
            <person name="Springer D."/>
            <person name="Dromer F."/>
            <person name="Young S."/>
            <person name="Zeng Q."/>
            <person name="Gargeya S."/>
            <person name="Abouelleil A."/>
            <person name="Alvarado L."/>
            <person name="Chapman S.B."/>
            <person name="Gainer-Dewar J."/>
            <person name="Goldberg J."/>
            <person name="Griggs A."/>
            <person name="Gujja S."/>
            <person name="Hansen M."/>
            <person name="Howarth C."/>
            <person name="Imamovic A."/>
            <person name="Larimer J."/>
            <person name="Murphy C."/>
            <person name="Naylor J."/>
            <person name="Pearson M."/>
            <person name="Priest M."/>
            <person name="Roberts A."/>
            <person name="Saif S."/>
            <person name="Shea T."/>
            <person name="Sykes S."/>
            <person name="Wortman J."/>
            <person name="Nusbaum C."/>
            <person name="Birren B."/>
        </authorList>
    </citation>
    <scope>NUCLEOTIDE SEQUENCE</scope>
    <source>
        <strain evidence="5">IND107</strain>
    </source>
</reference>
<feature type="compositionally biased region" description="Polar residues" evidence="3">
    <location>
        <begin position="199"/>
        <end position="222"/>
    </location>
</feature>
<protein>
    <recommendedName>
        <fullName evidence="4">Helicase ATP-binding domain-containing protein</fullName>
    </recommendedName>
</protein>
<evidence type="ECO:0000313" key="5">
    <source>
        <dbReference type="EMBL" id="KAL0254187.1"/>
    </source>
</evidence>
<keyword evidence="6" id="KW-1185">Reference proteome</keyword>
<feature type="region of interest" description="Disordered" evidence="3">
    <location>
        <begin position="525"/>
        <end position="589"/>
    </location>
</feature>
<keyword evidence="2" id="KW-0347">Helicase</keyword>
<dbReference type="EMBL" id="ATAM02000002">
    <property type="protein sequence ID" value="KAL0254187.1"/>
    <property type="molecule type" value="Genomic_DNA"/>
</dbReference>
<dbReference type="GeneID" id="91988425"/>
<organism evidence="5 6">
    <name type="scientific">Cryptococcus tetragattii IND107</name>
    <dbReference type="NCBI Taxonomy" id="1296105"/>
    <lineage>
        <taxon>Eukaryota</taxon>
        <taxon>Fungi</taxon>
        <taxon>Dikarya</taxon>
        <taxon>Basidiomycota</taxon>
        <taxon>Agaricomycotina</taxon>
        <taxon>Tremellomycetes</taxon>
        <taxon>Tremellales</taxon>
        <taxon>Cryptococcaceae</taxon>
        <taxon>Cryptococcus</taxon>
        <taxon>Cryptococcus gattii species complex</taxon>
    </lineage>
</organism>
<evidence type="ECO:0000256" key="1">
    <source>
        <dbReference type="ARBA" id="ARBA00022801"/>
    </source>
</evidence>
<evidence type="ECO:0000256" key="2">
    <source>
        <dbReference type="ARBA" id="ARBA00022806"/>
    </source>
</evidence>
<feature type="compositionally biased region" description="Basic residues" evidence="3">
    <location>
        <begin position="281"/>
        <end position="293"/>
    </location>
</feature>
<feature type="compositionally biased region" description="Polar residues" evidence="3">
    <location>
        <begin position="96"/>
        <end position="109"/>
    </location>
</feature>
<reference evidence="5" key="2">
    <citation type="submission" date="2024-01" db="EMBL/GenBank/DDBJ databases">
        <title>Comparative genomics of Cryptococcus and Kwoniella reveals pathogenesis evolution and contrasting modes of karyotype evolution via chromosome fusion or intercentromeric recombination.</title>
        <authorList>
            <person name="Coelho M.A."/>
            <person name="David-Palma M."/>
            <person name="Shea T."/>
            <person name="Bowers K."/>
            <person name="Mcginley-Smith S."/>
            <person name="Mohammad A.W."/>
            <person name="Gnirke A."/>
            <person name="Yurkov A.M."/>
            <person name="Nowrousian M."/>
            <person name="Sun S."/>
            <person name="Cuomo C.A."/>
            <person name="Heitman J."/>
        </authorList>
    </citation>
    <scope>NUCLEOTIDE SEQUENCE</scope>
    <source>
        <strain evidence="5">IND107</strain>
    </source>
</reference>